<evidence type="ECO:0000259" key="3">
    <source>
        <dbReference type="PROSITE" id="PS50001"/>
    </source>
</evidence>
<sequence length="1349" mass="147131">MSLNLSEASEMLRIPELYEYYHGYIDRTEAEKRLRDDGTPNSYLLRLGRIVHNDAKWESIYVLSYLSSSSECYHFKLIPRLNCFQLGGRLFDCLQGCLSRYYAQDIMTGERLRHPVAPCSPPLEYHTQRLRAIQTFEPENSHDRLGCTVGDRFLLVHEDPKTDWLLVTSLKSRHSGYLPRCCVEKEYPELIERLDFFHADALTSHPKELLKKAGAYSYLLRPCDSLPGLYTLLLYDGVRVRKYRLQLIVQSEPVTTEPSEPIISEKSPQRESIEPSSLIVSSVETPVTNGDSHVPSGQCCCSGDSSPPLSRAPETLPPTSSTVMQPSKTVTVSLGNDDASSCHRRYRTTTKVLYNGSLYDSVEQVVADIETHPGPWRADAMVTGQSNETAAEGDVIATQPTSSSISLVTATEMGAEERRCALGDTNSAIGQTSAKSAPVVFRPVHRERKSHPTPPSSAIYMALRSARSTASQSAALEIHGKLSMLSHQRKKWKVFYAQIDRKQGILTLKDGEKRKTEHYDLSKCDYFPVHRTMFDHHYCFGVLLHGASPGDRDELIFSVEAPHSSSAAFSTGIALTGSTTSGTRASSFQSSCDLDYSTFAGRPEDPPSTAPPVTKQGHKRLGFEWPTAALGSTSQTTSGAGATGDSGSPSVSPAVSVDTVFARWVRCVRLHCRNTKVDAANEEDVARRRTHLRCYRTLEIKINGAKLFPSTQGKSKREEPSYLVILDGIEIARAYMGTSQAIITFDEFPFGFKKVEILNREENKRKRAVAVELELCQSNADLATSSNPNLARLSTDDLDSSGDLSMCQPRHGPSTICAVRDRSSAQATISYKELHVLPFCHYDNFRHVLRSCLDTELAPLCSHVWKNLPTDVSKSNFVSSLLLVTTELQCHLQLIVNLLKSDITTEQPNNSFRGNSLGSQMLDMYSNSVCSAWRNQCFKRVREEAFNGPGVSNFCTSLSNLSQPQTGVLYPPTSRATVSVSGAGGGSGGVSGIGGSISAGGSGQRLIGLNGTTRPYSLSTGARIVTGVVGSSTDSPVSVANSTTGTASVNSTSLEQEWHCRLIGIAVEDLISHVPLFPLQVRWVYSMIQAFHEDDQYNTVVCNLVFLRGLCPSLSSLPHSTRPCASGGSHNCGPIIPGPVCISGSFDNAGSGSNAGVGVGGGSPWTSHSSSSSSACSPGSSSPVPSAAASALKLVAKTLLALANVNGATKVHPDSPLIAEKFMDYRTRLLEEFCMALTSPLQPSEVVQLNQLYESESFRASCRSLSRELATLASHFLEVLDHQNHPHPQRPSACSISASTESGVSAHEFRLWEYSSPPPCPLIFAALRELEDRTRQLIHGPRSLCTLQK</sequence>
<dbReference type="InterPro" id="IPR000980">
    <property type="entry name" value="SH2"/>
</dbReference>
<evidence type="ECO:0000313" key="5">
    <source>
        <dbReference type="Proteomes" id="UP000230066"/>
    </source>
</evidence>
<keyword evidence="5" id="KW-1185">Reference proteome</keyword>
<gene>
    <name evidence="4" type="ORF">D915_004399</name>
</gene>
<dbReference type="SUPFAM" id="SSF50044">
    <property type="entry name" value="SH3-domain"/>
    <property type="match status" value="1"/>
</dbReference>
<comment type="caution">
    <text evidence="4">The sequence shown here is derived from an EMBL/GenBank/DDBJ whole genome shotgun (WGS) entry which is preliminary data.</text>
</comment>
<accession>A0A4E0RBZ0</accession>
<dbReference type="EMBL" id="JXXN02001382">
    <property type="protein sequence ID" value="THD24886.1"/>
    <property type="molecule type" value="Genomic_DNA"/>
</dbReference>
<evidence type="ECO:0000256" key="1">
    <source>
        <dbReference type="PROSITE-ProRule" id="PRU00191"/>
    </source>
</evidence>
<dbReference type="Gene3D" id="2.30.30.40">
    <property type="entry name" value="SH3 Domains"/>
    <property type="match status" value="1"/>
</dbReference>
<dbReference type="Proteomes" id="UP000230066">
    <property type="component" value="Unassembled WGS sequence"/>
</dbReference>
<dbReference type="SUPFAM" id="SSF48350">
    <property type="entry name" value="GTPase activation domain, GAP"/>
    <property type="match status" value="1"/>
</dbReference>
<evidence type="ECO:0000313" key="4">
    <source>
        <dbReference type="EMBL" id="THD24886.1"/>
    </source>
</evidence>
<proteinExistence type="predicted"/>
<dbReference type="Gene3D" id="3.30.505.10">
    <property type="entry name" value="SH2 domain"/>
    <property type="match status" value="1"/>
</dbReference>
<keyword evidence="1" id="KW-0727">SH2 domain</keyword>
<evidence type="ECO:0000256" key="2">
    <source>
        <dbReference type="SAM" id="MobiDB-lite"/>
    </source>
</evidence>
<dbReference type="InterPro" id="IPR036028">
    <property type="entry name" value="SH3-like_dom_sf"/>
</dbReference>
<dbReference type="PROSITE" id="PS50001">
    <property type="entry name" value="SH2"/>
    <property type="match status" value="1"/>
</dbReference>
<dbReference type="Gene3D" id="1.10.506.10">
    <property type="entry name" value="GTPase Activation - p120gap, domain 1"/>
    <property type="match status" value="1"/>
</dbReference>
<dbReference type="InterPro" id="IPR008936">
    <property type="entry name" value="Rho_GTPase_activation_prot"/>
</dbReference>
<feature type="domain" description="SH2" evidence="3">
    <location>
        <begin position="20"/>
        <end position="116"/>
    </location>
</feature>
<dbReference type="SUPFAM" id="SSF55550">
    <property type="entry name" value="SH2 domain"/>
    <property type="match status" value="1"/>
</dbReference>
<reference evidence="4" key="1">
    <citation type="submission" date="2019-03" db="EMBL/GenBank/DDBJ databases">
        <title>Improved annotation for the trematode Fasciola hepatica.</title>
        <authorList>
            <person name="Choi Y.-J."/>
            <person name="Martin J."/>
            <person name="Mitreva M."/>
        </authorList>
    </citation>
    <scope>NUCLEOTIDE SEQUENCE [LARGE SCALE GENOMIC DNA]</scope>
</reference>
<feature type="region of interest" description="Disordered" evidence="2">
    <location>
        <begin position="632"/>
        <end position="651"/>
    </location>
</feature>
<organism evidence="4 5">
    <name type="scientific">Fasciola hepatica</name>
    <name type="common">Liver fluke</name>
    <dbReference type="NCBI Taxonomy" id="6192"/>
    <lineage>
        <taxon>Eukaryota</taxon>
        <taxon>Metazoa</taxon>
        <taxon>Spiralia</taxon>
        <taxon>Lophotrochozoa</taxon>
        <taxon>Platyhelminthes</taxon>
        <taxon>Trematoda</taxon>
        <taxon>Digenea</taxon>
        <taxon>Plagiorchiida</taxon>
        <taxon>Echinostomata</taxon>
        <taxon>Echinostomatoidea</taxon>
        <taxon>Fasciolidae</taxon>
        <taxon>Fasciola</taxon>
    </lineage>
</organism>
<feature type="region of interest" description="Disordered" evidence="2">
    <location>
        <begin position="256"/>
        <end position="324"/>
    </location>
</feature>
<dbReference type="InterPro" id="IPR036860">
    <property type="entry name" value="SH2_dom_sf"/>
</dbReference>
<feature type="compositionally biased region" description="Polar residues" evidence="2">
    <location>
        <begin position="274"/>
        <end position="291"/>
    </location>
</feature>
<name>A0A4E0RBZ0_FASHE</name>
<protein>
    <submittedName>
        <fullName evidence="4">Ras GTPase-activating protein 1</fullName>
    </submittedName>
</protein>